<dbReference type="KEGG" id="erz:ER308_14915"/>
<dbReference type="RefSeq" id="WP_131155718.1">
    <property type="nucleotide sequence ID" value="NZ_CP036402.1"/>
</dbReference>
<accession>A0A411YHA8</accession>
<feature type="region of interest" description="Disordered" evidence="1">
    <location>
        <begin position="605"/>
        <end position="652"/>
    </location>
</feature>
<sequence length="669" mass="71958">MPVDHGDAATLLKAVRELLTCPLEPRVEVPEEVAGWLEPQPGEPRDARGQRPVALVVHELSERWRQANMNRLDRRVAAAYYGLAAFPVDLAGEDASSVASRIAAEGSARPAASTLDLRRRRAVAAVAEVLDPRPAVPRTPDTCPTDPGDDRWWAEPWASPGAALIARSPHPRRSELLVRRAALDATEDDIAVGGHREARLRDALCVLRRDVDRALSGRWQPPPRAFRPSTVDRRRIRAAATVELWELLQSRARTADALTTPPPDALTTPPASVLISGPVPQPSQRTAPWHPVVPAPTDTSDHAGVERLEREIEAAWWALATGPQAPRKGEAHLARAHEAYVARAHELTSALPRETRVRLRSKAVALFAREGVGRGDWGAVVAARRLRTTVGASLVTFPSLIDGAIAATAHRRFDVAERLLADGHGLLGAWRAPAALPCPWEPARERQRAVERTEFAQQLALVAANVQRRRLLTLLAEAHPSREAVAREEVPVVLASARRFAARADQLLESLPDGWDGHGDPRERHGGDATGAWRILPRVIKGELEACAALWRRTQPFSGVHVRGDPLDRAAEHLAEARACAAAGPRDLAMLHQLGTGIAYLAGSHDASHPTEAGPPPAEAGSHPAEAGSPPAEADSRPAGAAAPGDAASTELATQLRRILDADLPTPAA</sequence>
<feature type="compositionally biased region" description="Low complexity" evidence="1">
    <location>
        <begin position="619"/>
        <end position="649"/>
    </location>
</feature>
<evidence type="ECO:0000313" key="2">
    <source>
        <dbReference type="EMBL" id="QBI20725.1"/>
    </source>
</evidence>
<gene>
    <name evidence="2" type="ORF">ER308_14915</name>
</gene>
<reference evidence="2 3" key="1">
    <citation type="submission" date="2019-01" db="EMBL/GenBank/DDBJ databases">
        <title>Egibacter rhizosphaerae EGI 80759T.</title>
        <authorList>
            <person name="Chen D.-D."/>
            <person name="Tian Y."/>
            <person name="Jiao J.-Y."/>
            <person name="Zhang X.-T."/>
            <person name="Zhang Y.-G."/>
            <person name="Zhang Y."/>
            <person name="Xiao M."/>
            <person name="Shu W.-S."/>
            <person name="Li W.-J."/>
        </authorList>
    </citation>
    <scope>NUCLEOTIDE SEQUENCE [LARGE SCALE GENOMIC DNA]</scope>
    <source>
        <strain evidence="2 3">EGI 80759</strain>
    </source>
</reference>
<dbReference type="AlphaFoldDB" id="A0A411YHA8"/>
<evidence type="ECO:0000313" key="3">
    <source>
        <dbReference type="Proteomes" id="UP000291469"/>
    </source>
</evidence>
<keyword evidence="3" id="KW-1185">Reference proteome</keyword>
<organism evidence="2 3">
    <name type="scientific">Egibacter rhizosphaerae</name>
    <dbReference type="NCBI Taxonomy" id="1670831"/>
    <lineage>
        <taxon>Bacteria</taxon>
        <taxon>Bacillati</taxon>
        <taxon>Actinomycetota</taxon>
        <taxon>Nitriliruptoria</taxon>
        <taxon>Egibacterales</taxon>
        <taxon>Egibacteraceae</taxon>
        <taxon>Egibacter</taxon>
    </lineage>
</organism>
<evidence type="ECO:0000256" key="1">
    <source>
        <dbReference type="SAM" id="MobiDB-lite"/>
    </source>
</evidence>
<protein>
    <submittedName>
        <fullName evidence="2">Uncharacterized protein</fullName>
    </submittedName>
</protein>
<proteinExistence type="predicted"/>
<dbReference type="Proteomes" id="UP000291469">
    <property type="component" value="Chromosome"/>
</dbReference>
<name>A0A411YHA8_9ACTN</name>
<dbReference type="EMBL" id="CP036402">
    <property type="protein sequence ID" value="QBI20725.1"/>
    <property type="molecule type" value="Genomic_DNA"/>
</dbReference>